<keyword evidence="2" id="KW-0560">Oxidoreductase</keyword>
<dbReference type="PANTHER" id="PTHR44169">
    <property type="entry name" value="NADPH-DEPENDENT 1-ACYLDIHYDROXYACETONE PHOSPHATE REDUCTASE"/>
    <property type="match status" value="1"/>
</dbReference>
<dbReference type="InterPro" id="IPR002347">
    <property type="entry name" value="SDR_fam"/>
</dbReference>
<dbReference type="InterPro" id="IPR020904">
    <property type="entry name" value="Sc_DH/Rdtase_CS"/>
</dbReference>
<dbReference type="NCBIfam" id="NF006119">
    <property type="entry name" value="PRK08264.1-5"/>
    <property type="match status" value="1"/>
</dbReference>
<evidence type="ECO:0000256" key="2">
    <source>
        <dbReference type="ARBA" id="ARBA00023002"/>
    </source>
</evidence>
<keyword evidence="5" id="KW-1185">Reference proteome</keyword>
<dbReference type="RefSeq" id="WP_074767171.1">
    <property type="nucleotide sequence ID" value="NZ_FNKP01000002.1"/>
</dbReference>
<comment type="similarity">
    <text evidence="1 3">Belongs to the short-chain dehydrogenases/reductases (SDR) family.</text>
</comment>
<protein>
    <submittedName>
        <fullName evidence="4">NAD(P)-dependent dehydrogenase, short-chain alcohol dehydrogenase family</fullName>
    </submittedName>
</protein>
<evidence type="ECO:0000256" key="3">
    <source>
        <dbReference type="RuleBase" id="RU000363"/>
    </source>
</evidence>
<dbReference type="Gene3D" id="3.40.50.720">
    <property type="entry name" value="NAD(P)-binding Rossmann-like Domain"/>
    <property type="match status" value="1"/>
</dbReference>
<dbReference type="GO" id="GO:0016491">
    <property type="term" value="F:oxidoreductase activity"/>
    <property type="evidence" value="ECO:0007669"/>
    <property type="project" value="UniProtKB-KW"/>
</dbReference>
<dbReference type="SUPFAM" id="SSF51735">
    <property type="entry name" value="NAD(P)-binding Rossmann-fold domains"/>
    <property type="match status" value="1"/>
</dbReference>
<evidence type="ECO:0000256" key="1">
    <source>
        <dbReference type="ARBA" id="ARBA00006484"/>
    </source>
</evidence>
<evidence type="ECO:0000313" key="4">
    <source>
        <dbReference type="EMBL" id="SDR21592.1"/>
    </source>
</evidence>
<dbReference type="Proteomes" id="UP000183487">
    <property type="component" value="Unassembled WGS sequence"/>
</dbReference>
<evidence type="ECO:0000313" key="5">
    <source>
        <dbReference type="Proteomes" id="UP000183487"/>
    </source>
</evidence>
<dbReference type="PROSITE" id="PS00061">
    <property type="entry name" value="ADH_SHORT"/>
    <property type="match status" value="1"/>
</dbReference>
<dbReference type="PANTHER" id="PTHR44169:SF6">
    <property type="entry name" value="NADPH-DEPENDENT 1-ACYLDIHYDROXYACETONE PHOSPHATE REDUCTASE"/>
    <property type="match status" value="1"/>
</dbReference>
<organism evidence="4 5">
    <name type="scientific">Paraburkholderia fungorum</name>
    <dbReference type="NCBI Taxonomy" id="134537"/>
    <lineage>
        <taxon>Bacteria</taxon>
        <taxon>Pseudomonadati</taxon>
        <taxon>Pseudomonadota</taxon>
        <taxon>Betaproteobacteria</taxon>
        <taxon>Burkholderiales</taxon>
        <taxon>Burkholderiaceae</taxon>
        <taxon>Paraburkholderia</taxon>
    </lineage>
</organism>
<dbReference type="PRINTS" id="PR00081">
    <property type="entry name" value="GDHRDH"/>
</dbReference>
<name>A0A1H1H7Z5_9BURK</name>
<proteinExistence type="inferred from homology"/>
<gene>
    <name evidence="4" type="ORF">SAMN05443245_3621</name>
</gene>
<dbReference type="PRINTS" id="PR00080">
    <property type="entry name" value="SDRFAMILY"/>
</dbReference>
<sequence>MKIRNSIVFVTGASRGLGLAFAREALARGAAKVYAGVRRPENFNEPGIIPVKLDVTDSESVKAAAKIASDVTLLVNNAGIAEVSESPFADNVEEQARRIFETNYYGVMRTTSAFQPLLPSDGNGGVINVLSDVTWRVVPILTPYSASKAAAWSYTNNVRAHLRNRNIGVVGVHVGFVDTDLTQGFDVPKADPLDVVRQTYDALEAGESEVLADAGSRELKQTLSSARSGYIAPEVLEA</sequence>
<dbReference type="InterPro" id="IPR036291">
    <property type="entry name" value="NAD(P)-bd_dom_sf"/>
</dbReference>
<dbReference type="OrthoDB" id="5786478at2"/>
<dbReference type="AlphaFoldDB" id="A0A1H1H7Z5"/>
<dbReference type="Pfam" id="PF00106">
    <property type="entry name" value="adh_short"/>
    <property type="match status" value="1"/>
</dbReference>
<dbReference type="EMBL" id="FNKP01000002">
    <property type="protein sequence ID" value="SDR21592.1"/>
    <property type="molecule type" value="Genomic_DNA"/>
</dbReference>
<reference evidence="5" key="1">
    <citation type="submission" date="2016-10" db="EMBL/GenBank/DDBJ databases">
        <authorList>
            <person name="Varghese N."/>
        </authorList>
    </citation>
    <scope>NUCLEOTIDE SEQUENCE [LARGE SCALE GENOMIC DNA]</scope>
    <source>
        <strain evidence="5">GAS106B</strain>
    </source>
</reference>
<accession>A0A1H1H7Z5</accession>